<gene>
    <name evidence="1" type="ORF">GSLYS_00004159001</name>
</gene>
<dbReference type="InterPro" id="IPR051941">
    <property type="entry name" value="BG_Antigen-Binding_Lectin"/>
</dbReference>
<dbReference type="PANTHER" id="PTHR45713">
    <property type="entry name" value="FTP DOMAIN-CONTAINING PROTEIN"/>
    <property type="match status" value="1"/>
</dbReference>
<organism evidence="1 2">
    <name type="scientific">Lymnaea stagnalis</name>
    <name type="common">Great pond snail</name>
    <name type="synonym">Helix stagnalis</name>
    <dbReference type="NCBI Taxonomy" id="6523"/>
    <lineage>
        <taxon>Eukaryota</taxon>
        <taxon>Metazoa</taxon>
        <taxon>Spiralia</taxon>
        <taxon>Lophotrochozoa</taxon>
        <taxon>Mollusca</taxon>
        <taxon>Gastropoda</taxon>
        <taxon>Heterobranchia</taxon>
        <taxon>Euthyneura</taxon>
        <taxon>Panpulmonata</taxon>
        <taxon>Hygrophila</taxon>
        <taxon>Lymnaeoidea</taxon>
        <taxon>Lymnaeidae</taxon>
        <taxon>Lymnaea</taxon>
    </lineage>
</organism>
<evidence type="ECO:0000313" key="2">
    <source>
        <dbReference type="Proteomes" id="UP001497497"/>
    </source>
</evidence>
<dbReference type="Proteomes" id="UP001497497">
    <property type="component" value="Unassembled WGS sequence"/>
</dbReference>
<proteinExistence type="predicted"/>
<protein>
    <submittedName>
        <fullName evidence="1">Uncharacterized protein</fullName>
    </submittedName>
</protein>
<dbReference type="Gene3D" id="2.60.120.260">
    <property type="entry name" value="Galactose-binding domain-like"/>
    <property type="match status" value="1"/>
</dbReference>
<reference evidence="1 2" key="1">
    <citation type="submission" date="2024-04" db="EMBL/GenBank/DDBJ databases">
        <authorList>
            <consortium name="Genoscope - CEA"/>
            <person name="William W."/>
        </authorList>
    </citation>
    <scope>NUCLEOTIDE SEQUENCE [LARGE SCALE GENOMIC DNA]</scope>
</reference>
<feature type="non-terminal residue" evidence="1">
    <location>
        <position position="77"/>
    </location>
</feature>
<dbReference type="EMBL" id="CAXITT010000060">
    <property type="protein sequence ID" value="CAL1530026.1"/>
    <property type="molecule type" value="Genomic_DNA"/>
</dbReference>
<evidence type="ECO:0000313" key="1">
    <source>
        <dbReference type="EMBL" id="CAL1530026.1"/>
    </source>
</evidence>
<accession>A0AAV2HC28</accession>
<sequence>GRNVALRQNASQSGTYVDRTGVSTVASNAVDGTTIQDYFKGSCTHTWNSQWNSHRVSYWNLTLQRDYFITRYVLYNR</sequence>
<dbReference type="AlphaFoldDB" id="A0AAV2HC28"/>
<dbReference type="InterPro" id="IPR008979">
    <property type="entry name" value="Galactose-bd-like_sf"/>
</dbReference>
<comment type="caution">
    <text evidence="1">The sequence shown here is derived from an EMBL/GenBank/DDBJ whole genome shotgun (WGS) entry which is preliminary data.</text>
</comment>
<keyword evidence="2" id="KW-1185">Reference proteome</keyword>
<name>A0AAV2HC28_LYMST</name>
<dbReference type="SUPFAM" id="SSF49785">
    <property type="entry name" value="Galactose-binding domain-like"/>
    <property type="match status" value="1"/>
</dbReference>
<dbReference type="PANTHER" id="PTHR45713:SF6">
    <property type="entry name" value="F5_8 TYPE C DOMAIN-CONTAINING PROTEIN"/>
    <property type="match status" value="1"/>
</dbReference>
<feature type="non-terminal residue" evidence="1">
    <location>
        <position position="1"/>
    </location>
</feature>